<gene>
    <name evidence="4" type="ORF">ACG04R_13800</name>
</gene>
<dbReference type="Gene3D" id="3.30.70.270">
    <property type="match status" value="1"/>
</dbReference>
<dbReference type="SUPFAM" id="SSF141868">
    <property type="entry name" value="EAL domain-like"/>
    <property type="match status" value="1"/>
</dbReference>
<dbReference type="Proteomes" id="UP001606134">
    <property type="component" value="Unassembled WGS sequence"/>
</dbReference>
<dbReference type="SUPFAM" id="SSF55073">
    <property type="entry name" value="Nucleotide cyclase"/>
    <property type="match status" value="1"/>
</dbReference>
<evidence type="ECO:0000313" key="4">
    <source>
        <dbReference type="EMBL" id="MFG6487752.1"/>
    </source>
</evidence>
<feature type="transmembrane region" description="Helical" evidence="1">
    <location>
        <begin position="36"/>
        <end position="59"/>
    </location>
</feature>
<keyword evidence="1" id="KW-0812">Transmembrane</keyword>
<sequence>MSIGSATRRAAGVVAGGFVLSALATLWLLRDGLTSAQLGGVLVVHALAALATCAALWAVQRWWLRGGEPLMAQLDAAGQGRIAERAQDGPVEWAPMSRTINVALTRLKAQLDDRDQRLGELHAEISVDPVTGLAARAQFMDKLSLVLHDPDASATGGLVLLRVDDLAGLNQRAGRERADELLKQVATLLRTRALRLDAAGGTVARLNGADFAVLVPRVDADALDSWTRDLAEALHGLKQRELTDRPRVGWLAASVVASGETVGAVMSRVDRGLQAGEGGDTAWQMVRATRSGPTVSLAQWRSLIDEALLTGRVELALAPIRAADGAVTQQLAQVQLENADGRRFGADEVLPAALRTARVADIDLRVAELALARIAGHAEHYEKVAIRISPRSAERPSFVTRLDEALAGVGALAQRLSVEFDIDGERHVVSVLGPLTAVLQRHGVRIGIRRVVAPPEDLALLRRLGVGYLRLGSSLSTGLAGDGSAGKRRLLQLMAELGASEQLRVLAAEAATSADAQLLRSVGIPCADASIEEVRST</sequence>
<dbReference type="SMART" id="SM00267">
    <property type="entry name" value="GGDEF"/>
    <property type="match status" value="1"/>
</dbReference>
<evidence type="ECO:0000256" key="1">
    <source>
        <dbReference type="SAM" id="Phobius"/>
    </source>
</evidence>
<dbReference type="SMART" id="SM00052">
    <property type="entry name" value="EAL"/>
    <property type="match status" value="1"/>
</dbReference>
<feature type="transmembrane region" description="Helical" evidence="1">
    <location>
        <begin position="12"/>
        <end position="30"/>
    </location>
</feature>
<evidence type="ECO:0000259" key="3">
    <source>
        <dbReference type="PROSITE" id="PS50887"/>
    </source>
</evidence>
<dbReference type="PROSITE" id="PS50887">
    <property type="entry name" value="GGDEF"/>
    <property type="match status" value="1"/>
</dbReference>
<dbReference type="PANTHER" id="PTHR33121">
    <property type="entry name" value="CYCLIC DI-GMP PHOSPHODIESTERASE PDEF"/>
    <property type="match status" value="1"/>
</dbReference>
<dbReference type="InterPro" id="IPR035919">
    <property type="entry name" value="EAL_sf"/>
</dbReference>
<dbReference type="Pfam" id="PF00990">
    <property type="entry name" value="GGDEF"/>
    <property type="match status" value="1"/>
</dbReference>
<dbReference type="InterPro" id="IPR001633">
    <property type="entry name" value="EAL_dom"/>
</dbReference>
<dbReference type="Gene3D" id="3.20.20.450">
    <property type="entry name" value="EAL domain"/>
    <property type="match status" value="1"/>
</dbReference>
<evidence type="ECO:0000259" key="2">
    <source>
        <dbReference type="PROSITE" id="PS50883"/>
    </source>
</evidence>
<name>A0ABW7HD65_9BURK</name>
<accession>A0ABW7HD65</accession>
<dbReference type="PROSITE" id="PS50883">
    <property type="entry name" value="EAL"/>
    <property type="match status" value="1"/>
</dbReference>
<dbReference type="Pfam" id="PF00563">
    <property type="entry name" value="EAL"/>
    <property type="match status" value="1"/>
</dbReference>
<dbReference type="RefSeq" id="WP_394411259.1">
    <property type="nucleotide sequence ID" value="NZ_JBIGIC010000006.1"/>
</dbReference>
<dbReference type="PANTHER" id="PTHR33121:SF23">
    <property type="entry name" value="CYCLIC DI-GMP PHOSPHODIESTERASE PDEB"/>
    <property type="match status" value="1"/>
</dbReference>
<dbReference type="InterPro" id="IPR029787">
    <property type="entry name" value="Nucleotide_cyclase"/>
</dbReference>
<dbReference type="InterPro" id="IPR050706">
    <property type="entry name" value="Cyclic-di-GMP_PDE-like"/>
</dbReference>
<dbReference type="EMBL" id="JBIGIC010000006">
    <property type="protein sequence ID" value="MFG6487752.1"/>
    <property type="molecule type" value="Genomic_DNA"/>
</dbReference>
<evidence type="ECO:0000313" key="5">
    <source>
        <dbReference type="Proteomes" id="UP001606134"/>
    </source>
</evidence>
<dbReference type="InterPro" id="IPR043128">
    <property type="entry name" value="Rev_trsase/Diguanyl_cyclase"/>
</dbReference>
<organism evidence="4 5">
    <name type="scientific">Pelomonas candidula</name>
    <dbReference type="NCBI Taxonomy" id="3299025"/>
    <lineage>
        <taxon>Bacteria</taxon>
        <taxon>Pseudomonadati</taxon>
        <taxon>Pseudomonadota</taxon>
        <taxon>Betaproteobacteria</taxon>
        <taxon>Burkholderiales</taxon>
        <taxon>Sphaerotilaceae</taxon>
        <taxon>Roseateles</taxon>
    </lineage>
</organism>
<reference evidence="4 5" key="1">
    <citation type="submission" date="2024-08" db="EMBL/GenBank/DDBJ databases">
        <authorList>
            <person name="Lu H."/>
        </authorList>
    </citation>
    <scope>NUCLEOTIDE SEQUENCE [LARGE SCALE GENOMIC DNA]</scope>
    <source>
        <strain evidence="4 5">BYS78W</strain>
    </source>
</reference>
<proteinExistence type="predicted"/>
<feature type="domain" description="GGDEF" evidence="3">
    <location>
        <begin position="154"/>
        <end position="288"/>
    </location>
</feature>
<protein>
    <submittedName>
        <fullName evidence="4">EAL domain-containing protein</fullName>
    </submittedName>
</protein>
<keyword evidence="1" id="KW-0472">Membrane</keyword>
<dbReference type="InterPro" id="IPR000160">
    <property type="entry name" value="GGDEF_dom"/>
</dbReference>
<keyword evidence="1" id="KW-1133">Transmembrane helix</keyword>
<keyword evidence="5" id="KW-1185">Reference proteome</keyword>
<comment type="caution">
    <text evidence="4">The sequence shown here is derived from an EMBL/GenBank/DDBJ whole genome shotgun (WGS) entry which is preliminary data.</text>
</comment>
<feature type="domain" description="EAL" evidence="2">
    <location>
        <begin position="297"/>
        <end position="537"/>
    </location>
</feature>